<dbReference type="EC" id="2.4.-.-" evidence="5"/>
<gene>
    <name evidence="5" type="ORF">ACFFLS_02165</name>
</gene>
<protein>
    <submittedName>
        <fullName evidence="5">Glycosyltransferase</fullName>
        <ecNumber evidence="5">2.4.-.-</ecNumber>
    </submittedName>
</protein>
<comment type="caution">
    <text evidence="5">The sequence shown here is derived from an EMBL/GenBank/DDBJ whole genome shotgun (WGS) entry which is preliminary data.</text>
</comment>
<dbReference type="RefSeq" id="WP_379683469.1">
    <property type="nucleotide sequence ID" value="NZ_JBHLYW010000003.1"/>
</dbReference>
<keyword evidence="3 5" id="KW-0808">Transferase</keyword>
<organism evidence="5 6">
    <name type="scientific">Flavobacterium procerum</name>
    <dbReference type="NCBI Taxonomy" id="1455569"/>
    <lineage>
        <taxon>Bacteria</taxon>
        <taxon>Pseudomonadati</taxon>
        <taxon>Bacteroidota</taxon>
        <taxon>Flavobacteriia</taxon>
        <taxon>Flavobacteriales</taxon>
        <taxon>Flavobacteriaceae</taxon>
        <taxon>Flavobacterium</taxon>
    </lineage>
</organism>
<sequence>MKISVVIRTKNQEKALDFLLKNLKQRYAQDIDEVVVLDNLSVDNSRKIAEQYEARFVSIENFSYGGSANIGASSASNEIVVIFSAHSYPVSPDFFKVIKQKFEENANLAGVRCLHSTNDYKNYILGIDAVTDPNKSGLIFSGSALKKEIWKIIPFNENVPTFEDKDWTKRVLKAGYAIDFAPVVFNYEIKRTTAQDYFRFTRDVLGNYQIWHQEDSGLSILKGFVMSLIRIFKQSFIQVYYAFKRMFFMIRFKFNKPKKFDY</sequence>
<evidence type="ECO:0000259" key="4">
    <source>
        <dbReference type="Pfam" id="PF00535"/>
    </source>
</evidence>
<accession>A0ABV6BK60</accession>
<dbReference type="EMBL" id="JBHLYW010000003">
    <property type="protein sequence ID" value="MFC0075830.1"/>
    <property type="molecule type" value="Genomic_DNA"/>
</dbReference>
<feature type="domain" description="Glycosyltransferase 2-like" evidence="4">
    <location>
        <begin position="4"/>
        <end position="128"/>
    </location>
</feature>
<keyword evidence="6" id="KW-1185">Reference proteome</keyword>
<dbReference type="InterPro" id="IPR029044">
    <property type="entry name" value="Nucleotide-diphossugar_trans"/>
</dbReference>
<dbReference type="Pfam" id="PF00535">
    <property type="entry name" value="Glycos_transf_2"/>
    <property type="match status" value="1"/>
</dbReference>
<comment type="similarity">
    <text evidence="1">Belongs to the glycosyltransferase 2 family.</text>
</comment>
<dbReference type="PANTHER" id="PTHR43630">
    <property type="entry name" value="POLY-BETA-1,6-N-ACETYL-D-GLUCOSAMINE SYNTHASE"/>
    <property type="match status" value="1"/>
</dbReference>
<name>A0ABV6BK60_9FLAO</name>
<dbReference type="Proteomes" id="UP001589734">
    <property type="component" value="Unassembled WGS sequence"/>
</dbReference>
<dbReference type="InterPro" id="IPR001173">
    <property type="entry name" value="Glyco_trans_2-like"/>
</dbReference>
<evidence type="ECO:0000313" key="5">
    <source>
        <dbReference type="EMBL" id="MFC0075830.1"/>
    </source>
</evidence>
<evidence type="ECO:0000256" key="2">
    <source>
        <dbReference type="ARBA" id="ARBA00022676"/>
    </source>
</evidence>
<dbReference type="SUPFAM" id="SSF53448">
    <property type="entry name" value="Nucleotide-diphospho-sugar transferases"/>
    <property type="match status" value="1"/>
</dbReference>
<evidence type="ECO:0000256" key="1">
    <source>
        <dbReference type="ARBA" id="ARBA00006739"/>
    </source>
</evidence>
<dbReference type="PANTHER" id="PTHR43630:SF1">
    <property type="entry name" value="POLY-BETA-1,6-N-ACETYL-D-GLUCOSAMINE SYNTHASE"/>
    <property type="match status" value="1"/>
</dbReference>
<proteinExistence type="inferred from homology"/>
<dbReference type="Gene3D" id="3.90.550.10">
    <property type="entry name" value="Spore Coat Polysaccharide Biosynthesis Protein SpsA, Chain A"/>
    <property type="match status" value="1"/>
</dbReference>
<reference evidence="5 6" key="1">
    <citation type="submission" date="2024-09" db="EMBL/GenBank/DDBJ databases">
        <authorList>
            <person name="Sun Q."/>
            <person name="Mori K."/>
        </authorList>
    </citation>
    <scope>NUCLEOTIDE SEQUENCE [LARGE SCALE GENOMIC DNA]</scope>
    <source>
        <strain evidence="5 6">CGMCC 1.12926</strain>
    </source>
</reference>
<evidence type="ECO:0000256" key="3">
    <source>
        <dbReference type="ARBA" id="ARBA00022679"/>
    </source>
</evidence>
<evidence type="ECO:0000313" key="6">
    <source>
        <dbReference type="Proteomes" id="UP001589734"/>
    </source>
</evidence>
<keyword evidence="2 5" id="KW-0328">Glycosyltransferase</keyword>
<dbReference type="GO" id="GO:0016757">
    <property type="term" value="F:glycosyltransferase activity"/>
    <property type="evidence" value="ECO:0007669"/>
    <property type="project" value="UniProtKB-KW"/>
</dbReference>